<feature type="compositionally biased region" description="Pro residues" evidence="2">
    <location>
        <begin position="1277"/>
        <end position="1288"/>
    </location>
</feature>
<keyword evidence="4" id="KW-1185">Reference proteome</keyword>
<evidence type="ECO:0000256" key="2">
    <source>
        <dbReference type="SAM" id="MobiDB-lite"/>
    </source>
</evidence>
<feature type="region of interest" description="Disordered" evidence="2">
    <location>
        <begin position="335"/>
        <end position="408"/>
    </location>
</feature>
<evidence type="ECO:0000313" key="4">
    <source>
        <dbReference type="Proteomes" id="UP001567538"/>
    </source>
</evidence>
<dbReference type="Proteomes" id="UP001567538">
    <property type="component" value="Unassembled WGS sequence"/>
</dbReference>
<reference evidence="3 4" key="1">
    <citation type="submission" date="2024-06" db="EMBL/GenBank/DDBJ databases">
        <title>A chromosome level genome sequence of Diviner's sage (Salvia divinorum).</title>
        <authorList>
            <person name="Ford S.A."/>
            <person name="Ro D.-K."/>
            <person name="Ness R.W."/>
            <person name="Phillips M.A."/>
        </authorList>
    </citation>
    <scope>NUCLEOTIDE SEQUENCE [LARGE SCALE GENOMIC DNA]</scope>
    <source>
        <strain evidence="3">SAF-2024a</strain>
        <tissue evidence="3">Leaf</tissue>
    </source>
</reference>
<comment type="caution">
    <text evidence="3">The sequence shown here is derived from an EMBL/GenBank/DDBJ whole genome shotgun (WGS) entry which is preliminary data.</text>
</comment>
<feature type="region of interest" description="Disordered" evidence="2">
    <location>
        <begin position="1165"/>
        <end position="1186"/>
    </location>
</feature>
<feature type="compositionally biased region" description="Polar residues" evidence="2">
    <location>
        <begin position="280"/>
        <end position="289"/>
    </location>
</feature>
<feature type="region of interest" description="Disordered" evidence="2">
    <location>
        <begin position="1271"/>
        <end position="1349"/>
    </location>
</feature>
<keyword evidence="1" id="KW-0175">Coiled coil</keyword>
<feature type="region of interest" description="Disordered" evidence="2">
    <location>
        <begin position="258"/>
        <end position="291"/>
    </location>
</feature>
<dbReference type="PANTHER" id="PTHR31008">
    <property type="entry name" value="COP1-INTERACTING PROTEIN-RELATED"/>
    <property type="match status" value="1"/>
</dbReference>
<feature type="compositionally biased region" description="Basic residues" evidence="2">
    <location>
        <begin position="397"/>
        <end position="407"/>
    </location>
</feature>
<feature type="coiled-coil region" evidence="1">
    <location>
        <begin position="1501"/>
        <end position="1535"/>
    </location>
</feature>
<evidence type="ECO:0000313" key="3">
    <source>
        <dbReference type="EMBL" id="KAL1560196.1"/>
    </source>
</evidence>
<proteinExistence type="predicted"/>
<feature type="region of interest" description="Disordered" evidence="2">
    <location>
        <begin position="104"/>
        <end position="150"/>
    </location>
</feature>
<dbReference type="EMBL" id="JBEAFC010000004">
    <property type="protein sequence ID" value="KAL1560196.1"/>
    <property type="molecule type" value="Genomic_DNA"/>
</dbReference>
<sequence>MDSNTILDHALFQLTPTRTRCDLVVFSGKKSEKLASGLLEPFVAHLKYAKDQIPKGGYSITLRPPRDDASWFTKATFQRFVRFVSTPEILERIIHIEQEILQIDSSTQSNENPMAEDEEGSISADGNLKKSTNSSKLSSEEEDHGAELREHSRARLQRLMDTRKALLLKEQAMAYVRAVVAGYEMEDIEDLICFADTFGASRLREACTDFKELYNRKHSDDRWMDELAAVQASAMTDLPYLATSGVMLTGENFQSNGFSVPLERTGSSDPLSDTDKSKENSSTGEQRLNIQHVPWMNQIPPYMYNFQGPMQQMPAYQGFPYPGMPQYYPGNMGWPSPGGPNSMKNHRSSRRKEKSFNANDADNSEEDESTASGDSDAGTDSNEEQEQEKKPYSRGLKQGKKNKKKSSKTVVIRNINYITSQRRNGEDNEYSEESSGEALSLDDVSIRKGVDDAIASLEKHAHPKARKIRGKHEVENSTDADVSEGGKSADPWGAFQNLLLSNGNSNSSETMKHHARDPMDEQFMMNSSNGGGLSHKTSDAFDLESEKVKRQPSTSDDSVLVIHREGKNGGNTHTVDFANGEEMRTTMKKTVSENENALFAQQSRGSGTTLGALQDFSSESTTIRNRREEDWFIVNSQTQRQSEFVNHDSLSYASDMVKKEATRGASVVDDSFIIESRSRVDDQYVSNWRTDIIMDGEMVITPQIENGSPSISGSAEPDDLCMMLVRESQESGASWTPDMDYEVEISYNEADKKSSPAKLNGEAAEEVVANGKQANGKKNAGPTAKLPGRSRVLGGSPAGKPDPYSKTKKISSASRLLTQKSKLQREEEERKRLEDALIQRQKRIAERSAVSGSSPAASKKLPVGSKSAPPKLDRIRSSHEFRGFFESSIKVLIVVAMSAGAFFGVAPFLFCKKPSTFEESVTETEKIPSTITSRNVKVGNVPMVSSPRGVAGSCASMTEFRNKIGCFRDLLDFSPCAGSATLLELLVLTLHDIFQRYPKIKPDSEFQDACIHKSLRVFCDTLQSLGDLWTTEKWMVRCRYDSSMKLQHSELEHISVLMLEDIIKLLAQGRLCDEMDDDDNMSDYSPAGNAFSKVMSDSYFDNRSSYCGSPMTPTSVLQGAWNSPTCSEKEASYSPHDLMPDRVGKLSLMDMKRLSFHMIPHARTSISQAPKQREHHEINKDNREDEVEEEMEMIDVVIHGSQNDATKISSLVRRHETNLIGVGNRTNPHMMVRPCLQTLLELPIPPSSSPPLIILSNLAVAPPPPPLTSTPIRLPVAPLPPPPPPPPMMTTSKGNGLAIPPPPPPPMGSSNRQPPPPPLAPTLNGSTPPPPPGSACLSPRKSATKLKRSSNMGNLYRTIKGKVEGLASHGKSAGRKAKVGGVTNGGKQGMADALAEMTKRSAYFIQIEEDVKNYKGVIKELKTSICSFQPSDMAELIKFHKHVESHLEKLSDETQVLARFEDFPSKKLEAIRMSATLHLKLDAIATTLRNWQIVAPVGKLLDKAEGYFNKIKVELDALERTKDEELKRFQAQKINFDFGILIRIKEMMVDVSSCCMELALMEKREAKVKEVKEQKSVGKSGSSKILWRAFQFAFRVYTFAGGHDDRADKLTREVAHEIESQN</sequence>
<protein>
    <submittedName>
        <fullName evidence="3">COP1-interacting protein 7-like</fullName>
    </submittedName>
</protein>
<dbReference type="PANTHER" id="PTHR31008:SF0">
    <property type="entry name" value="CSL1"/>
    <property type="match status" value="1"/>
</dbReference>
<feature type="compositionally biased region" description="Basic and acidic residues" evidence="2">
    <location>
        <begin position="1171"/>
        <end position="1183"/>
    </location>
</feature>
<feature type="compositionally biased region" description="Basic residues" evidence="2">
    <location>
        <begin position="344"/>
        <end position="353"/>
    </location>
</feature>
<organism evidence="3 4">
    <name type="scientific">Salvia divinorum</name>
    <name type="common">Maria pastora</name>
    <name type="synonym">Diviner's sage</name>
    <dbReference type="NCBI Taxonomy" id="28513"/>
    <lineage>
        <taxon>Eukaryota</taxon>
        <taxon>Viridiplantae</taxon>
        <taxon>Streptophyta</taxon>
        <taxon>Embryophyta</taxon>
        <taxon>Tracheophyta</taxon>
        <taxon>Spermatophyta</taxon>
        <taxon>Magnoliopsida</taxon>
        <taxon>eudicotyledons</taxon>
        <taxon>Gunneridae</taxon>
        <taxon>Pentapetalae</taxon>
        <taxon>asterids</taxon>
        <taxon>lamiids</taxon>
        <taxon>Lamiales</taxon>
        <taxon>Lamiaceae</taxon>
        <taxon>Nepetoideae</taxon>
        <taxon>Mentheae</taxon>
        <taxon>Salviinae</taxon>
        <taxon>Salvia</taxon>
        <taxon>Salvia subgen. Calosphace</taxon>
    </lineage>
</organism>
<feature type="region of interest" description="Disordered" evidence="2">
    <location>
        <begin position="769"/>
        <end position="828"/>
    </location>
</feature>
<gene>
    <name evidence="3" type="ORF">AAHA92_10445</name>
</gene>
<accession>A0ABD1HUR8</accession>
<feature type="compositionally biased region" description="Pro residues" evidence="2">
    <location>
        <begin position="1299"/>
        <end position="1320"/>
    </location>
</feature>
<name>A0ABD1HUR8_SALDI</name>
<feature type="region of interest" description="Disordered" evidence="2">
    <location>
        <begin position="462"/>
        <end position="487"/>
    </location>
</feature>
<feature type="region of interest" description="Disordered" evidence="2">
    <location>
        <begin position="844"/>
        <end position="871"/>
    </location>
</feature>
<evidence type="ECO:0000256" key="1">
    <source>
        <dbReference type="SAM" id="Coils"/>
    </source>
</evidence>